<evidence type="ECO:0000313" key="3">
    <source>
        <dbReference type="EMBL" id="RPD43095.1"/>
    </source>
</evidence>
<comment type="caution">
    <text evidence="3">The sequence shown here is derived from an EMBL/GenBank/DDBJ whole genome shotgun (WGS) entry which is preliminary data.</text>
</comment>
<dbReference type="RefSeq" id="WP_123864509.1">
    <property type="nucleotide sequence ID" value="NZ_QXZY01000001.1"/>
</dbReference>
<sequence length="547" mass="60825">MKHFFFLLLLSFSFQLHAQVIKFQYQGKSVDPSDSVLIEATTKKIVVPLEHQEIKKGRIVITSLPDKDTLTVVSGVGDILVESVTGGTHPFSVPTSLENQVVNFRIRNGNGVTRTFASVVLERLPPPGFKVIKDKMKDLQELSVDFCSACTLSIRHLVYDHSSMLVTKGGKQCIRKPVVGRSYAFVIRGINPFRDSVVVGSETIDFNTEVPALFNQTFIAPATQSENSNLLNILADVLQLQKEIDQLTGLLKDMPECKDVCTYISDFRRETLNYFRKYDSTITDLASFIRYNLQGLTPYHREQVSETLNSYRSLLTLRSYFVYTIPQVQNVDQYIFNFSVLPKSGVQGVRVVDNQPLKVSAIGGIKFDFSTGPFITNLVDDRYLLKPDSSIVPGSTGADSVINRRYQIIQQENEKNLDMGVAAMMHVYPRISSWFSIGATIGAGLSIGPNPSIRYLGGGSLIFGKSGRLILSYGCAAGMVETLANGYSNLQDIASNNLKDITKKTFRTNSFWSLTFNIPIGKSKEKVGEKPKEEEAAAEAPKEDKEK</sequence>
<feature type="chain" id="PRO_5018271007" evidence="2">
    <location>
        <begin position="19"/>
        <end position="547"/>
    </location>
</feature>
<keyword evidence="4" id="KW-1185">Reference proteome</keyword>
<gene>
    <name evidence="3" type="ORF">EG028_02030</name>
</gene>
<evidence type="ECO:0000256" key="1">
    <source>
        <dbReference type="SAM" id="MobiDB-lite"/>
    </source>
</evidence>
<feature type="signal peptide" evidence="2">
    <location>
        <begin position="1"/>
        <end position="18"/>
    </location>
</feature>
<dbReference type="EMBL" id="RMBX01000001">
    <property type="protein sequence ID" value="RPD43095.1"/>
    <property type="molecule type" value="Genomic_DNA"/>
</dbReference>
<evidence type="ECO:0000256" key="2">
    <source>
        <dbReference type="SAM" id="SignalP"/>
    </source>
</evidence>
<feature type="region of interest" description="Disordered" evidence="1">
    <location>
        <begin position="525"/>
        <end position="547"/>
    </location>
</feature>
<protein>
    <submittedName>
        <fullName evidence="3">Uncharacterized protein</fullName>
    </submittedName>
</protein>
<keyword evidence="2" id="KW-0732">Signal</keyword>
<dbReference type="Proteomes" id="UP000279089">
    <property type="component" value="Unassembled WGS sequence"/>
</dbReference>
<evidence type="ECO:0000313" key="4">
    <source>
        <dbReference type="Proteomes" id="UP000279089"/>
    </source>
</evidence>
<reference evidence="4" key="1">
    <citation type="submission" date="2018-11" db="EMBL/GenBank/DDBJ databases">
        <title>Chitinophaga lutea sp.nov., isolate from arsenic contaminated soil.</title>
        <authorList>
            <person name="Zong Y."/>
        </authorList>
    </citation>
    <scope>NUCLEOTIDE SEQUENCE [LARGE SCALE GENOMIC DNA]</scope>
    <source>
        <strain evidence="4">YLT18</strain>
    </source>
</reference>
<name>A0A3N4MI32_9BACT</name>
<organism evidence="3 4">
    <name type="scientific">Chitinophaga barathri</name>
    <dbReference type="NCBI Taxonomy" id="1647451"/>
    <lineage>
        <taxon>Bacteria</taxon>
        <taxon>Pseudomonadati</taxon>
        <taxon>Bacteroidota</taxon>
        <taxon>Chitinophagia</taxon>
        <taxon>Chitinophagales</taxon>
        <taxon>Chitinophagaceae</taxon>
        <taxon>Chitinophaga</taxon>
    </lineage>
</organism>
<dbReference type="AlphaFoldDB" id="A0A3N4MI32"/>
<proteinExistence type="predicted"/>
<accession>A0A3N4MI32</accession>